<feature type="compositionally biased region" description="Basic residues" evidence="5">
    <location>
        <begin position="60"/>
        <end position="73"/>
    </location>
</feature>
<comment type="caution">
    <text evidence="6">The sequence shown here is derived from an EMBL/GenBank/DDBJ whole genome shotgun (WGS) entry which is preliminary data.</text>
</comment>
<organism evidence="6 7">
    <name type="scientific">Escallonia herrerae</name>
    <dbReference type="NCBI Taxonomy" id="1293975"/>
    <lineage>
        <taxon>Eukaryota</taxon>
        <taxon>Viridiplantae</taxon>
        <taxon>Streptophyta</taxon>
        <taxon>Embryophyta</taxon>
        <taxon>Tracheophyta</taxon>
        <taxon>Spermatophyta</taxon>
        <taxon>Magnoliopsida</taxon>
        <taxon>eudicotyledons</taxon>
        <taxon>Gunneridae</taxon>
        <taxon>Pentapetalae</taxon>
        <taxon>asterids</taxon>
        <taxon>campanulids</taxon>
        <taxon>Escalloniales</taxon>
        <taxon>Escalloniaceae</taxon>
        <taxon>Escallonia</taxon>
    </lineage>
</organism>
<dbReference type="PROSITE" id="PS50302">
    <property type="entry name" value="PUM"/>
    <property type="match status" value="3"/>
</dbReference>
<dbReference type="GO" id="GO:0005730">
    <property type="term" value="C:nucleolus"/>
    <property type="evidence" value="ECO:0007669"/>
    <property type="project" value="TreeGrafter"/>
</dbReference>
<feature type="compositionally biased region" description="Basic and acidic residues" evidence="5">
    <location>
        <begin position="745"/>
        <end position="756"/>
    </location>
</feature>
<sequence length="823" mass="91744">MTSLDRRLRLYLCLSHRKAEEETLMVSVGSKALPLRKAKARNLTEDCVMTGEDHSYNQGGRKRSMSRKATKKHGGFDGDNSTGNFSGGGPDKSVRSQKFSKHQEASVPQTSFVRKQVDPETAKYFSEIANVIESTEIELEERMAICGNALEEARGKEVELANDYIISHTLQILLEGCDVDHLCGFLQSCSKGFCSIAMDRSGSHVAETALKSLAMHLQDDENHMLVEETLTTICKAIVANPVEVMHNCHGSHVLRSLLCLCKGVPLDSSEYHATKSSSVLAARLNIKPPRHDRNDSQHFQQGFEDLLKFLVTEILKAAKQDIASLQVDQYSSLIALKFLVGHEQELSHAISILLGCSSKNAVDGSFTDTKGAQNLLSLMKQTAFSRLMEVILGVAPENLYNELLSKVFRDSLFEMSSDNCGNFVVQALISHARSEGHMELLWKELGTKFKDLFEMGRSGVVASLIAASQRLHGNEQKCCQALAAAVCLANESPGCIIPRLLFLDHYFWCEDKSNWNWPDGVKMHIMGSLILQLVFKLPSEYIQTYIASITSLEADHLREVSKDSGGARVIEAFLTSDASTKQKRKLVAKLRGHFAELSVHQSGSFTVEKCFNVGNVSLREAIVSELLDVQTELSKTKQGPHLLRKLDVDGYAKRPDQWKSRQVSKESTYKEFYTAFGQKETRTCNNDPFLADTHGITQPEKLKQMKKEIDTRLASSIALPLGSQFLSQEGLTAKSRMSGSKRRPGRVEQSSEKLAMDDDVSERKNKKHEKKKGNDSGGTVNAVESKTTGFPHHEKPSKSVEREERKRRKEDDLSKSLRKKNKV</sequence>
<evidence type="ECO:0008006" key="8">
    <source>
        <dbReference type="Google" id="ProtNLM"/>
    </source>
</evidence>
<protein>
    <recommendedName>
        <fullName evidence="8">Pumilio homolog 23</fullName>
    </recommendedName>
</protein>
<name>A0AA88WND4_9ASTE</name>
<dbReference type="SUPFAM" id="SSF48371">
    <property type="entry name" value="ARM repeat"/>
    <property type="match status" value="1"/>
</dbReference>
<proteinExistence type="predicted"/>
<dbReference type="GO" id="GO:0030688">
    <property type="term" value="C:preribosome, small subunit precursor"/>
    <property type="evidence" value="ECO:0007669"/>
    <property type="project" value="TreeGrafter"/>
</dbReference>
<feature type="region of interest" description="Disordered" evidence="5">
    <location>
        <begin position="730"/>
        <end position="823"/>
    </location>
</feature>
<dbReference type="GO" id="GO:0000056">
    <property type="term" value="P:ribosomal small subunit export from nucleus"/>
    <property type="evidence" value="ECO:0007669"/>
    <property type="project" value="TreeGrafter"/>
</dbReference>
<feature type="compositionally biased region" description="Basic and acidic residues" evidence="5">
    <location>
        <begin position="791"/>
        <end position="815"/>
    </location>
</feature>
<dbReference type="EMBL" id="JAVXUP010000564">
    <property type="protein sequence ID" value="KAK3025130.1"/>
    <property type="molecule type" value="Genomic_DNA"/>
</dbReference>
<dbReference type="GO" id="GO:0000480">
    <property type="term" value="P:endonucleolytic cleavage in 5'-ETS of tricistronic rRNA transcript (SSU-rRNA, 5.8S rRNA, LSU-rRNA)"/>
    <property type="evidence" value="ECO:0007669"/>
    <property type="project" value="TreeGrafter"/>
</dbReference>
<dbReference type="PANTHER" id="PTHR13102">
    <property type="entry name" value="NUCLEOLAR PROTEIN 9"/>
    <property type="match status" value="1"/>
</dbReference>
<dbReference type="AlphaFoldDB" id="A0AA88WND4"/>
<dbReference type="PANTHER" id="PTHR13102:SF0">
    <property type="entry name" value="NUCLEOLAR PROTEIN 9"/>
    <property type="match status" value="1"/>
</dbReference>
<evidence type="ECO:0000313" key="7">
    <source>
        <dbReference type="Proteomes" id="UP001188597"/>
    </source>
</evidence>
<evidence type="ECO:0000256" key="4">
    <source>
        <dbReference type="PROSITE-ProRule" id="PRU00317"/>
    </source>
</evidence>
<dbReference type="GO" id="GO:0000447">
    <property type="term" value="P:endonucleolytic cleavage in ITS1 to separate SSU-rRNA from 5.8S rRNA and LSU-rRNA from tricistronic rRNA transcript (SSU-rRNA, 5.8S rRNA, LSU-rRNA)"/>
    <property type="evidence" value="ECO:0007669"/>
    <property type="project" value="TreeGrafter"/>
</dbReference>
<feature type="compositionally biased region" description="Polar residues" evidence="5">
    <location>
        <begin position="777"/>
        <end position="788"/>
    </location>
</feature>
<keyword evidence="2" id="KW-0810">Translation regulation</keyword>
<feature type="region of interest" description="Disordered" evidence="5">
    <location>
        <begin position="53"/>
        <end position="113"/>
    </location>
</feature>
<dbReference type="InterPro" id="IPR001313">
    <property type="entry name" value="Pumilio_RNA-bd_rpt"/>
</dbReference>
<evidence type="ECO:0000256" key="2">
    <source>
        <dbReference type="ARBA" id="ARBA00022845"/>
    </source>
</evidence>
<dbReference type="InterPro" id="IPR040000">
    <property type="entry name" value="NOP9"/>
</dbReference>
<dbReference type="InterPro" id="IPR016024">
    <property type="entry name" value="ARM-type_fold"/>
</dbReference>
<feature type="repeat" description="Pumilio" evidence="4">
    <location>
        <begin position="551"/>
        <end position="588"/>
    </location>
</feature>
<feature type="repeat" description="Pumilio" evidence="4">
    <location>
        <begin position="589"/>
        <end position="624"/>
    </location>
</feature>
<keyword evidence="3" id="KW-0694">RNA-binding</keyword>
<dbReference type="GO" id="GO:0030686">
    <property type="term" value="C:90S preribosome"/>
    <property type="evidence" value="ECO:0007669"/>
    <property type="project" value="TreeGrafter"/>
</dbReference>
<dbReference type="GO" id="GO:0000472">
    <property type="term" value="P:endonucleolytic cleavage to generate mature 5'-end of SSU-rRNA from (SSU-rRNA, 5.8S rRNA, LSU-rRNA)"/>
    <property type="evidence" value="ECO:0007669"/>
    <property type="project" value="TreeGrafter"/>
</dbReference>
<dbReference type="Gene3D" id="1.25.10.10">
    <property type="entry name" value="Leucine-rich Repeat Variant"/>
    <property type="match status" value="2"/>
</dbReference>
<evidence type="ECO:0000256" key="1">
    <source>
        <dbReference type="ARBA" id="ARBA00022737"/>
    </source>
</evidence>
<dbReference type="Proteomes" id="UP001188597">
    <property type="component" value="Unassembled WGS sequence"/>
</dbReference>
<dbReference type="SMART" id="SM00025">
    <property type="entry name" value="Pumilio"/>
    <property type="match status" value="6"/>
</dbReference>
<keyword evidence="1" id="KW-0677">Repeat</keyword>
<gene>
    <name evidence="6" type="ORF">RJ639_043912</name>
</gene>
<evidence type="ECO:0000256" key="5">
    <source>
        <dbReference type="SAM" id="MobiDB-lite"/>
    </source>
</evidence>
<dbReference type="Pfam" id="PF22493">
    <property type="entry name" value="PUF_NOP9"/>
    <property type="match status" value="1"/>
</dbReference>
<dbReference type="InterPro" id="IPR011989">
    <property type="entry name" value="ARM-like"/>
</dbReference>
<dbReference type="GO" id="GO:0003723">
    <property type="term" value="F:RNA binding"/>
    <property type="evidence" value="ECO:0007669"/>
    <property type="project" value="UniProtKB-KW"/>
</dbReference>
<feature type="repeat" description="Pumilio" evidence="4">
    <location>
        <begin position="406"/>
        <end position="443"/>
    </location>
</feature>
<reference evidence="6" key="1">
    <citation type="submission" date="2022-12" db="EMBL/GenBank/DDBJ databases">
        <title>Draft genome assemblies for two species of Escallonia (Escalloniales).</title>
        <authorList>
            <person name="Chanderbali A."/>
            <person name="Dervinis C."/>
            <person name="Anghel I."/>
            <person name="Soltis D."/>
            <person name="Soltis P."/>
            <person name="Zapata F."/>
        </authorList>
    </citation>
    <scope>NUCLEOTIDE SEQUENCE</scope>
    <source>
        <strain evidence="6">UCBG64.0493</strain>
        <tissue evidence="6">Leaf</tissue>
    </source>
</reference>
<accession>A0AA88WND4</accession>
<dbReference type="GO" id="GO:0006417">
    <property type="term" value="P:regulation of translation"/>
    <property type="evidence" value="ECO:0007669"/>
    <property type="project" value="UniProtKB-KW"/>
</dbReference>
<evidence type="ECO:0000256" key="3">
    <source>
        <dbReference type="ARBA" id="ARBA00022884"/>
    </source>
</evidence>
<evidence type="ECO:0000313" key="6">
    <source>
        <dbReference type="EMBL" id="KAK3025130.1"/>
    </source>
</evidence>
<keyword evidence="7" id="KW-1185">Reference proteome</keyword>